<evidence type="ECO:0000256" key="3">
    <source>
        <dbReference type="ARBA" id="ARBA00007357"/>
    </source>
</evidence>
<evidence type="ECO:0000259" key="10">
    <source>
        <dbReference type="Pfam" id="PF05649"/>
    </source>
</evidence>
<evidence type="ECO:0000256" key="7">
    <source>
        <dbReference type="ARBA" id="ARBA00022833"/>
    </source>
</evidence>
<dbReference type="SUPFAM" id="SSF55486">
    <property type="entry name" value="Metalloproteases ('zincins'), catalytic domain"/>
    <property type="match status" value="1"/>
</dbReference>
<dbReference type="OrthoDB" id="7995352at2759"/>
<evidence type="ECO:0000256" key="6">
    <source>
        <dbReference type="ARBA" id="ARBA00022801"/>
    </source>
</evidence>
<organism evidence="11 12">
    <name type="scientific">Lucilia cuprina</name>
    <name type="common">Green bottle fly</name>
    <name type="synonym">Australian sheep blowfly</name>
    <dbReference type="NCBI Taxonomy" id="7375"/>
    <lineage>
        <taxon>Eukaryota</taxon>
        <taxon>Metazoa</taxon>
        <taxon>Ecdysozoa</taxon>
        <taxon>Arthropoda</taxon>
        <taxon>Hexapoda</taxon>
        <taxon>Insecta</taxon>
        <taxon>Pterygota</taxon>
        <taxon>Neoptera</taxon>
        <taxon>Endopterygota</taxon>
        <taxon>Diptera</taxon>
        <taxon>Brachycera</taxon>
        <taxon>Muscomorpha</taxon>
        <taxon>Oestroidea</taxon>
        <taxon>Calliphoridae</taxon>
        <taxon>Luciliinae</taxon>
        <taxon>Lucilia</taxon>
    </lineage>
</organism>
<evidence type="ECO:0000313" key="11">
    <source>
        <dbReference type="EMBL" id="KNC22779.1"/>
    </source>
</evidence>
<keyword evidence="12" id="KW-1185">Reference proteome</keyword>
<evidence type="ECO:0000256" key="5">
    <source>
        <dbReference type="ARBA" id="ARBA00022723"/>
    </source>
</evidence>
<name>A0A0L0BU92_LUCCU</name>
<dbReference type="InterPro" id="IPR008753">
    <property type="entry name" value="Peptidase_M13_N"/>
</dbReference>
<accession>A0A0L0BU92</accession>
<proteinExistence type="inferred from homology"/>
<dbReference type="Gene3D" id="1.10.1380.10">
    <property type="entry name" value="Neutral endopeptidase , domain2"/>
    <property type="match status" value="1"/>
</dbReference>
<evidence type="ECO:0000313" key="12">
    <source>
        <dbReference type="Proteomes" id="UP000037069"/>
    </source>
</evidence>
<dbReference type="InterPro" id="IPR042089">
    <property type="entry name" value="Peptidase_M13_dom_2"/>
</dbReference>
<comment type="similarity">
    <text evidence="3">Belongs to the peptidase M13 family.</text>
</comment>
<dbReference type="Pfam" id="PF01431">
    <property type="entry name" value="Peptidase_M13"/>
    <property type="match status" value="1"/>
</dbReference>
<keyword evidence="6" id="KW-0378">Hydrolase</keyword>
<feature type="domain" description="Peptidase M13 N-terminal" evidence="10">
    <location>
        <begin position="7"/>
        <end position="355"/>
    </location>
</feature>
<dbReference type="Pfam" id="PF05649">
    <property type="entry name" value="Peptidase_M13_N"/>
    <property type="match status" value="1"/>
</dbReference>
<gene>
    <name evidence="11" type="ORF">FF38_04086</name>
</gene>
<comment type="subcellular location">
    <subcellularLocation>
        <location evidence="2">Cell membrane</location>
        <topology evidence="2">Single-pass type II membrane protein</topology>
    </subcellularLocation>
</comment>
<reference evidence="11 12" key="1">
    <citation type="journal article" date="2015" name="Nat. Commun.">
        <title>Lucilia cuprina genome unlocks parasitic fly biology to underpin future interventions.</title>
        <authorList>
            <person name="Anstead C.A."/>
            <person name="Korhonen P.K."/>
            <person name="Young N.D."/>
            <person name="Hall R.S."/>
            <person name="Jex A.R."/>
            <person name="Murali S.C."/>
            <person name="Hughes D.S."/>
            <person name="Lee S.F."/>
            <person name="Perry T."/>
            <person name="Stroehlein A.J."/>
            <person name="Ansell B.R."/>
            <person name="Breugelmans B."/>
            <person name="Hofmann A."/>
            <person name="Qu J."/>
            <person name="Dugan S."/>
            <person name="Lee S.L."/>
            <person name="Chao H."/>
            <person name="Dinh H."/>
            <person name="Han Y."/>
            <person name="Doddapaneni H.V."/>
            <person name="Worley K.C."/>
            <person name="Muzny D.M."/>
            <person name="Ioannidis P."/>
            <person name="Waterhouse R.M."/>
            <person name="Zdobnov E.M."/>
            <person name="James P.J."/>
            <person name="Bagnall N.H."/>
            <person name="Kotze A.C."/>
            <person name="Gibbs R.A."/>
            <person name="Richards S."/>
            <person name="Batterham P."/>
            <person name="Gasser R.B."/>
        </authorList>
    </citation>
    <scope>NUCLEOTIDE SEQUENCE [LARGE SCALE GENOMIC DNA]</scope>
    <source>
        <strain evidence="11 12">LS</strain>
        <tissue evidence="11">Full body</tissue>
    </source>
</reference>
<dbReference type="InterPro" id="IPR024079">
    <property type="entry name" value="MetalloPept_cat_dom_sf"/>
</dbReference>
<dbReference type="GO" id="GO:0046872">
    <property type="term" value="F:metal ion binding"/>
    <property type="evidence" value="ECO:0007669"/>
    <property type="project" value="UniProtKB-KW"/>
</dbReference>
<dbReference type="PROSITE" id="PS51885">
    <property type="entry name" value="NEPRILYSIN"/>
    <property type="match status" value="1"/>
</dbReference>
<dbReference type="CDD" id="cd08662">
    <property type="entry name" value="M13"/>
    <property type="match status" value="1"/>
</dbReference>
<dbReference type="InterPro" id="IPR018497">
    <property type="entry name" value="Peptidase_M13_C"/>
</dbReference>
<evidence type="ECO:0000256" key="8">
    <source>
        <dbReference type="ARBA" id="ARBA00023049"/>
    </source>
</evidence>
<dbReference type="InterPro" id="IPR000718">
    <property type="entry name" value="Peptidase_M13"/>
</dbReference>
<dbReference type="PANTHER" id="PTHR11733:SF167">
    <property type="entry name" value="FI17812P1-RELATED"/>
    <property type="match status" value="1"/>
</dbReference>
<keyword evidence="7" id="KW-0862">Zinc</keyword>
<dbReference type="GO" id="GO:0005886">
    <property type="term" value="C:plasma membrane"/>
    <property type="evidence" value="ECO:0007669"/>
    <property type="project" value="UniProtKB-SubCell"/>
</dbReference>
<evidence type="ECO:0000256" key="1">
    <source>
        <dbReference type="ARBA" id="ARBA00001947"/>
    </source>
</evidence>
<feature type="domain" description="Peptidase M13 C-terminal" evidence="9">
    <location>
        <begin position="420"/>
        <end position="597"/>
    </location>
</feature>
<keyword evidence="4" id="KW-0645">Protease</keyword>
<protein>
    <submittedName>
        <fullName evidence="11">Uncharacterized protein</fullName>
    </submittedName>
</protein>
<sequence>MNLKVNPCQDFYQYACGNWENLLPHNIDYLDTIGSLEYEINRKLKDILEQRHLKHKKETNGIYHKVREYYEACKEQQSFDAKEYLRIIKPTDEDEWPDIDDLWLPSKTWNIWSSLGRLQAVGFNGFLITLDMKNRNATHFHVQVDKLQNLGFTSYEQKLLDEMDGSLDQKSRLLSQNIQSFIKKLAALHKNHNLDYAVEMSVKDLERKVLHLDFRSYFSSILGPDSIEHLPLVVANLAYFRKLSDLVHKTSAETLIHTLKLKFLGYLEKQMPRSASSPLKCLQHMRDLVPLALDYIYEKEIYQHKRNASDLVIQKLFKTMQQKFAHIISQHSQELSMEEKDFLLEKIYYMKLNIGNLPMHTDEQYYHDYFASWESFNGSFYWNHLNALQHQRTERFSMLNLQWFTPIHSYFHWPFGSPAYQPSANLLIIPHTYLQYPIFQPDFHELFLYAELGNTLGHEMLHAFDTNGLQYDSQGNPSALFMQNLPDKKSFMRSLECLNKQRSSSLNEKIADFSGFRLAYDSYFQRNSVPKFRGETHLTNKQLFFIKFAQFFCAVNPKRIYYDDSHDTPFLRVPQVVHNHPEFEQVFGCQRKVSKVLVEKCNMW</sequence>
<keyword evidence="8" id="KW-0482">Metalloprotease</keyword>
<evidence type="ECO:0000259" key="9">
    <source>
        <dbReference type="Pfam" id="PF01431"/>
    </source>
</evidence>
<dbReference type="GO" id="GO:0016485">
    <property type="term" value="P:protein processing"/>
    <property type="evidence" value="ECO:0007669"/>
    <property type="project" value="TreeGrafter"/>
</dbReference>
<comment type="cofactor">
    <cofactor evidence="1">
        <name>Zn(2+)</name>
        <dbReference type="ChEBI" id="CHEBI:29105"/>
    </cofactor>
</comment>
<dbReference type="PANTHER" id="PTHR11733">
    <property type="entry name" value="ZINC METALLOPROTEASE FAMILY M13 NEPRILYSIN-RELATED"/>
    <property type="match status" value="1"/>
</dbReference>
<dbReference type="Proteomes" id="UP000037069">
    <property type="component" value="Unassembled WGS sequence"/>
</dbReference>
<dbReference type="GO" id="GO:0004222">
    <property type="term" value="F:metalloendopeptidase activity"/>
    <property type="evidence" value="ECO:0007669"/>
    <property type="project" value="InterPro"/>
</dbReference>
<dbReference type="AlphaFoldDB" id="A0A0L0BU92"/>
<comment type="caution">
    <text evidence="11">The sequence shown here is derived from an EMBL/GenBank/DDBJ whole genome shotgun (WGS) entry which is preliminary data.</text>
</comment>
<dbReference type="Gene3D" id="3.40.390.10">
    <property type="entry name" value="Collagenase (Catalytic Domain)"/>
    <property type="match status" value="1"/>
</dbReference>
<dbReference type="EMBL" id="JRES01001455">
    <property type="protein sequence ID" value="KNC22779.1"/>
    <property type="molecule type" value="Genomic_DNA"/>
</dbReference>
<evidence type="ECO:0000256" key="4">
    <source>
        <dbReference type="ARBA" id="ARBA00022670"/>
    </source>
</evidence>
<evidence type="ECO:0000256" key="2">
    <source>
        <dbReference type="ARBA" id="ARBA00004401"/>
    </source>
</evidence>
<keyword evidence="5" id="KW-0479">Metal-binding</keyword>